<gene>
    <name evidence="2" type="ORF">CIT26_08375</name>
</gene>
<dbReference type="Pfam" id="PF13474">
    <property type="entry name" value="SnoaL_3"/>
    <property type="match status" value="1"/>
</dbReference>
<dbReference type="InterPro" id="IPR032710">
    <property type="entry name" value="NTF2-like_dom_sf"/>
</dbReference>
<accession>A0A271LQL5</accession>
<dbReference type="SUPFAM" id="SSF54427">
    <property type="entry name" value="NTF2-like"/>
    <property type="match status" value="1"/>
</dbReference>
<keyword evidence="3" id="KW-1185">Reference proteome</keyword>
<protein>
    <recommendedName>
        <fullName evidence="1">SnoaL-like domain-containing protein</fullName>
    </recommendedName>
</protein>
<proteinExistence type="predicted"/>
<evidence type="ECO:0000313" key="3">
    <source>
        <dbReference type="Proteomes" id="UP000216442"/>
    </source>
</evidence>
<dbReference type="OrthoDB" id="9812295at2"/>
<organism evidence="2 3">
    <name type="scientific">Mesorhizobium temperatum</name>
    <dbReference type="NCBI Taxonomy" id="241416"/>
    <lineage>
        <taxon>Bacteria</taxon>
        <taxon>Pseudomonadati</taxon>
        <taxon>Pseudomonadota</taxon>
        <taxon>Alphaproteobacteria</taxon>
        <taxon>Hyphomicrobiales</taxon>
        <taxon>Phyllobacteriaceae</taxon>
        <taxon>Mesorhizobium</taxon>
    </lineage>
</organism>
<evidence type="ECO:0000259" key="1">
    <source>
        <dbReference type="Pfam" id="PF13474"/>
    </source>
</evidence>
<dbReference type="Gene3D" id="3.10.450.50">
    <property type="match status" value="1"/>
</dbReference>
<reference evidence="2 3" key="1">
    <citation type="submission" date="2017-08" db="EMBL/GenBank/DDBJ databases">
        <title>Mesorhizobium wenxinae sp. nov., a novel rhizobial species isolated from root nodules of chickpea (Cicer arietinum L.).</title>
        <authorList>
            <person name="Zhang J."/>
        </authorList>
    </citation>
    <scope>NUCLEOTIDE SEQUENCE [LARGE SCALE GENOMIC DNA]</scope>
    <source>
        <strain evidence="2 3">SDW018</strain>
    </source>
</reference>
<name>A0A271LQL5_9HYPH</name>
<comment type="caution">
    <text evidence="2">The sequence shown here is derived from an EMBL/GenBank/DDBJ whole genome shotgun (WGS) entry which is preliminary data.</text>
</comment>
<sequence length="149" mass="16789">MRRTEVTMTSAETQIRALLDSRSAAMGDKDIEWVMSLYSPDIVYFDLVPPLQYAGSSALRERFSDWFGRWTGPIGQELGDLKVIAGDTVAAAWMLIRASGTLKTGQDVDYWVRVSNSFQRSGDRWFITHEHVSLPVNMQTRTAVMDLAP</sequence>
<dbReference type="InterPro" id="IPR037401">
    <property type="entry name" value="SnoaL-like"/>
</dbReference>
<feature type="domain" description="SnoaL-like" evidence="1">
    <location>
        <begin position="15"/>
        <end position="136"/>
    </location>
</feature>
<dbReference type="AlphaFoldDB" id="A0A271LQL5"/>
<dbReference type="EMBL" id="NPKJ01000028">
    <property type="protein sequence ID" value="PAQ10452.1"/>
    <property type="molecule type" value="Genomic_DNA"/>
</dbReference>
<evidence type="ECO:0000313" key="2">
    <source>
        <dbReference type="EMBL" id="PAQ10452.1"/>
    </source>
</evidence>
<dbReference type="Proteomes" id="UP000216442">
    <property type="component" value="Unassembled WGS sequence"/>
</dbReference>